<evidence type="ECO:0000256" key="3">
    <source>
        <dbReference type="ARBA" id="ARBA00022704"/>
    </source>
</evidence>
<comment type="caution">
    <text evidence="7">The sequence shown here is derived from an EMBL/GenBank/DDBJ whole genome shotgun (WGS) entry which is preliminary data.</text>
</comment>
<dbReference type="Pfam" id="PF16845">
    <property type="entry name" value="SQAPI"/>
    <property type="match status" value="1"/>
</dbReference>
<dbReference type="EMBL" id="RWGY01000007">
    <property type="protein sequence ID" value="TVU38290.1"/>
    <property type="molecule type" value="Genomic_DNA"/>
</dbReference>
<keyword evidence="2" id="KW-0646">Protease inhibitor</keyword>
<dbReference type="InterPro" id="IPR027214">
    <property type="entry name" value="Cystatin"/>
</dbReference>
<protein>
    <recommendedName>
        <fullName evidence="6">Cystatin domain-containing protein</fullName>
    </recommendedName>
</protein>
<feature type="region of interest" description="Disordered" evidence="4">
    <location>
        <begin position="1"/>
        <end position="24"/>
    </location>
</feature>
<feature type="non-terminal residue" evidence="7">
    <location>
        <position position="1"/>
    </location>
</feature>
<sequence length="167" mass="18888">MACRRCDDPRCRRSRSQESHERHTRPWCRRAHNAVVRKGPDVSAVNMREVTNGSAHPTMRTILLFVTGAIAIYLITTLTTARPLDINNPFVQEVGNWAVMEHVKQAKDGIKFNKVVRADQNALGLGINYDLIIDASNNDGKDGKYEANVYLRDWADKRTLLAFQPAN</sequence>
<keyword evidence="5" id="KW-1133">Transmembrane helix</keyword>
<dbReference type="SUPFAM" id="SSF54403">
    <property type="entry name" value="Cystatin/monellin"/>
    <property type="match status" value="1"/>
</dbReference>
<keyword evidence="5" id="KW-0812">Transmembrane</keyword>
<comment type="similarity">
    <text evidence="1">Belongs to the cystatin family. Phytocystatin subfamily.</text>
</comment>
<dbReference type="AlphaFoldDB" id="A0A5J9VT38"/>
<evidence type="ECO:0000256" key="4">
    <source>
        <dbReference type="SAM" id="MobiDB-lite"/>
    </source>
</evidence>
<dbReference type="Gene3D" id="3.10.450.10">
    <property type="match status" value="1"/>
</dbReference>
<reference evidence="7 8" key="1">
    <citation type="journal article" date="2019" name="Sci. Rep.">
        <title>A high-quality genome of Eragrostis curvula grass provides insights into Poaceae evolution and supports new strategies to enhance forage quality.</title>
        <authorList>
            <person name="Carballo J."/>
            <person name="Santos B.A.C.M."/>
            <person name="Zappacosta D."/>
            <person name="Garbus I."/>
            <person name="Selva J.P."/>
            <person name="Gallo C.A."/>
            <person name="Diaz A."/>
            <person name="Albertini E."/>
            <person name="Caccamo M."/>
            <person name="Echenique V."/>
        </authorList>
    </citation>
    <scope>NUCLEOTIDE SEQUENCE [LARGE SCALE GENOMIC DNA]</scope>
    <source>
        <strain evidence="8">cv. Victoria</strain>
        <tissue evidence="7">Leaf</tissue>
    </source>
</reference>
<feature type="domain" description="Cystatin" evidence="6">
    <location>
        <begin position="85"/>
        <end position="165"/>
    </location>
</feature>
<dbReference type="Proteomes" id="UP000324897">
    <property type="component" value="Chromosome 4"/>
</dbReference>
<feature type="compositionally biased region" description="Basic and acidic residues" evidence="4">
    <location>
        <begin position="1"/>
        <end position="21"/>
    </location>
</feature>
<keyword evidence="8" id="KW-1185">Reference proteome</keyword>
<proteinExistence type="inferred from homology"/>
<accession>A0A5J9VT38</accession>
<gene>
    <name evidence="7" type="ORF">EJB05_11650</name>
</gene>
<dbReference type="OrthoDB" id="687343at2759"/>
<evidence type="ECO:0000313" key="8">
    <source>
        <dbReference type="Proteomes" id="UP000324897"/>
    </source>
</evidence>
<evidence type="ECO:0000256" key="5">
    <source>
        <dbReference type="SAM" id="Phobius"/>
    </source>
</evidence>
<name>A0A5J9VT38_9POAL</name>
<evidence type="ECO:0000313" key="7">
    <source>
        <dbReference type="EMBL" id="TVU38290.1"/>
    </source>
</evidence>
<dbReference type="InterPro" id="IPR000010">
    <property type="entry name" value="Cystatin_dom"/>
</dbReference>
<evidence type="ECO:0000259" key="6">
    <source>
        <dbReference type="Pfam" id="PF16845"/>
    </source>
</evidence>
<dbReference type="Gramene" id="TVU38290">
    <property type="protein sequence ID" value="TVU38290"/>
    <property type="gene ID" value="EJB05_11650"/>
</dbReference>
<evidence type="ECO:0000256" key="1">
    <source>
        <dbReference type="ARBA" id="ARBA00007233"/>
    </source>
</evidence>
<evidence type="ECO:0000256" key="2">
    <source>
        <dbReference type="ARBA" id="ARBA00022690"/>
    </source>
</evidence>
<dbReference type="PANTHER" id="PTHR47116">
    <property type="entry name" value="PHLOEM FILAMENT PROTEIN"/>
    <property type="match status" value="1"/>
</dbReference>
<dbReference type="CDD" id="cd00042">
    <property type="entry name" value="CY"/>
    <property type="match status" value="1"/>
</dbReference>
<feature type="transmembrane region" description="Helical" evidence="5">
    <location>
        <begin position="62"/>
        <end position="81"/>
    </location>
</feature>
<organism evidence="7 8">
    <name type="scientific">Eragrostis curvula</name>
    <name type="common">weeping love grass</name>
    <dbReference type="NCBI Taxonomy" id="38414"/>
    <lineage>
        <taxon>Eukaryota</taxon>
        <taxon>Viridiplantae</taxon>
        <taxon>Streptophyta</taxon>
        <taxon>Embryophyta</taxon>
        <taxon>Tracheophyta</taxon>
        <taxon>Spermatophyta</taxon>
        <taxon>Magnoliopsida</taxon>
        <taxon>Liliopsida</taxon>
        <taxon>Poales</taxon>
        <taxon>Poaceae</taxon>
        <taxon>PACMAD clade</taxon>
        <taxon>Chloridoideae</taxon>
        <taxon>Eragrostideae</taxon>
        <taxon>Eragrostidinae</taxon>
        <taxon>Eragrostis</taxon>
    </lineage>
</organism>
<keyword evidence="3" id="KW-0789">Thiol protease inhibitor</keyword>
<dbReference type="InterPro" id="IPR046350">
    <property type="entry name" value="Cystatin_sf"/>
</dbReference>
<dbReference type="GO" id="GO:0004869">
    <property type="term" value="F:cysteine-type endopeptidase inhibitor activity"/>
    <property type="evidence" value="ECO:0007669"/>
    <property type="project" value="UniProtKB-KW"/>
</dbReference>
<keyword evidence="5" id="KW-0472">Membrane</keyword>